<dbReference type="EMBL" id="CZAJ01000003">
    <property type="protein sequence ID" value="CUO71811.1"/>
    <property type="molecule type" value="Genomic_DNA"/>
</dbReference>
<dbReference type="Proteomes" id="UP000095602">
    <property type="component" value="Unassembled WGS sequence"/>
</dbReference>
<gene>
    <name evidence="1" type="ORF">ERS852497_00570</name>
    <name evidence="2" type="ORF">PNE45_03255</name>
</gene>
<reference evidence="1 3" key="1">
    <citation type="submission" date="2015-09" db="EMBL/GenBank/DDBJ databases">
        <authorList>
            <consortium name="Pathogen Informatics"/>
        </authorList>
    </citation>
    <scope>NUCLEOTIDE SEQUENCE [LARGE SCALE GENOMIC DNA]</scope>
    <source>
        <strain evidence="1 3">2789STDY5834884</strain>
    </source>
</reference>
<dbReference type="AlphaFoldDB" id="A0A174HBZ8"/>
<evidence type="ECO:0000313" key="3">
    <source>
        <dbReference type="Proteomes" id="UP000095602"/>
    </source>
</evidence>
<name>A0A174HBZ8_9FIRM</name>
<dbReference type="EMBL" id="JAQLYE010000004">
    <property type="protein sequence ID" value="MDB8017056.1"/>
    <property type="molecule type" value="Genomic_DNA"/>
</dbReference>
<proteinExistence type="predicted"/>
<evidence type="ECO:0000313" key="1">
    <source>
        <dbReference type="EMBL" id="CUO71811.1"/>
    </source>
</evidence>
<dbReference type="RefSeq" id="WP_172677493.1">
    <property type="nucleotide sequence ID" value="NZ_CZAJ01000003.1"/>
</dbReference>
<sequence>MGCLCAIKTDEYHGFECSISGGACMYLYPDSKRCAREYGEGPDVGNTEDMEE</sequence>
<dbReference type="Proteomes" id="UP001212823">
    <property type="component" value="Unassembled WGS sequence"/>
</dbReference>
<reference evidence="2" key="2">
    <citation type="submission" date="2023-01" db="EMBL/GenBank/DDBJ databases">
        <title>Human gut microbiome strain richness.</title>
        <authorList>
            <person name="Chen-Liaw A."/>
        </authorList>
    </citation>
    <scope>NUCLEOTIDE SEQUENCE</scope>
    <source>
        <strain evidence="2">1001283st1_D2_1001283B150209_150212</strain>
    </source>
</reference>
<evidence type="ECO:0000313" key="2">
    <source>
        <dbReference type="EMBL" id="MDB8017056.1"/>
    </source>
</evidence>
<accession>A0A174HBZ8</accession>
<organism evidence="1 3">
    <name type="scientific">Agathobacter rectalis</name>
    <dbReference type="NCBI Taxonomy" id="39491"/>
    <lineage>
        <taxon>Bacteria</taxon>
        <taxon>Bacillati</taxon>
        <taxon>Bacillota</taxon>
        <taxon>Clostridia</taxon>
        <taxon>Lachnospirales</taxon>
        <taxon>Lachnospiraceae</taxon>
        <taxon>Agathobacter</taxon>
    </lineage>
</organism>
<protein>
    <submittedName>
        <fullName evidence="1">Uncharacterized protein</fullName>
    </submittedName>
</protein>